<keyword evidence="8" id="KW-1185">Reference proteome</keyword>
<reference evidence="7 8" key="1">
    <citation type="submission" date="2017-06" db="EMBL/GenBank/DDBJ databases">
        <title>A platform for efficient transgenesis in Macrostomum lignano, a flatworm model organism for stem cell research.</title>
        <authorList>
            <person name="Berezikov E."/>
        </authorList>
    </citation>
    <scope>NUCLEOTIDE SEQUENCE [LARGE SCALE GENOMIC DNA]</scope>
    <source>
        <strain evidence="7">DV1</strain>
        <tissue evidence="7">Whole organism</tissue>
    </source>
</reference>
<dbReference type="EMBL" id="NIVC01000374">
    <property type="protein sequence ID" value="PAA84420.1"/>
    <property type="molecule type" value="Genomic_DNA"/>
</dbReference>
<dbReference type="OrthoDB" id="1734063at2759"/>
<evidence type="ECO:0000256" key="4">
    <source>
        <dbReference type="ARBA" id="ARBA00022753"/>
    </source>
</evidence>
<evidence type="ECO:0000256" key="2">
    <source>
        <dbReference type="ARBA" id="ARBA00010704"/>
    </source>
</evidence>
<keyword evidence="4" id="KW-0967">Endosome</keyword>
<feature type="compositionally biased region" description="Low complexity" evidence="6">
    <location>
        <begin position="112"/>
        <end position="135"/>
    </location>
</feature>
<comment type="similarity">
    <text evidence="2">Belongs to the VPS35L family.</text>
</comment>
<evidence type="ECO:0000256" key="5">
    <source>
        <dbReference type="ARBA" id="ARBA00022927"/>
    </source>
</evidence>
<accession>A0A267GEG1</accession>
<protein>
    <submittedName>
        <fullName evidence="7">Uncharacterized protein</fullName>
    </submittedName>
</protein>
<evidence type="ECO:0000313" key="7">
    <source>
        <dbReference type="EMBL" id="PAA84420.1"/>
    </source>
</evidence>
<dbReference type="AlphaFoldDB" id="A0A267GEG1"/>
<keyword evidence="5" id="KW-0653">Protein transport</keyword>
<sequence length="1034" mass="110906">ILNKMENDYSDAWRPKRRHYAREKPAARSAPAPVNHPLKSRFIASVATADAGLPSSVDEARVDSNSKQPSTVPKQQQQQQQKQPAAEFVDPLSAMSDPLSAMLGAGAPDPLGASKSSSSGPSAAAAGSAKAISKSPNTTINSLSDMEPWDVRKSAILAKYTTTAKLTLVSSYLAPSSLSASSSGATGASSTASAAAAAAQSSSTSLSDKVKSRLEQLDELAEDTSSKEVLSLSQADFAAKVDELTRALRRAWDEDQRVRALKLVIQCVKLLGDSTPASYYPSKFVLLTDLLDTFGNLVFDRLAEKASGGGKLRPDFRSNSVPEGAKETAKNWFYKIASIRELLPRLYVEAALLPCYRFVDDRLIGPAIGRLGGMCRGIGNQTVAAYARCYLARLGAATGHLELSHLTSTIDDCNLLLTSPADQLAPCLPALDWLVLSLARHPDARGGDPLRRLLLDAEPCLLAACLAALPPELIAEESVAIGNAVASDKVPQSCCPILVQLLGDSLTQASAVGRFPGDGDRESALALLNSAWGAVRSANPRPDEYIACASAWVSWVAKCLQLRELTTLLRDLAGQLSPDRAFESVYPQLIAFLTKLVTTVGSAGGEDFDRLITSPAFLQLFDLFQKESVRVEAACCVLDAYMAWTAGRRQDDSELASTGLFLCRLLHDSLTVVSLEDDRRRYASLICAFVSSLDFGSDFQRQLDFLVDCRAAFGHLEPVLAHLIRLVNGLAARTLAVVHGRHTARTSAFTHACAAFSFVTLPSLDEPGLRCQLYLESAQVALLNQCYGQADALLKEAIRLLLQLLAKPHQQLQQPLPPQLHPLLSSLVLFPDDPDSKQPLTLLTGLVNGLCASPPPVGDEPTVAMPTSNGLAESAQQQSIASRRPECIVPVLVTIATMSQDKYPYRVEGVSANDVLLAGSQKAKSHLADLSGQLMRHLLIELDNLATAPTGQQAQQQHQRRRLRDLRLGLLCGLADHCDLTAPDTAALFGQLWQLTAASIDGGGDVQQARATLAQLRDRAAEWPEVAAAIRATE</sequence>
<dbReference type="InterPro" id="IPR029705">
    <property type="entry name" value="VPS35L"/>
</dbReference>
<dbReference type="GO" id="GO:0005768">
    <property type="term" value="C:endosome"/>
    <property type="evidence" value="ECO:0007669"/>
    <property type="project" value="UniProtKB-SubCell"/>
</dbReference>
<comment type="subcellular location">
    <subcellularLocation>
        <location evidence="1">Endosome</location>
    </subcellularLocation>
</comment>
<dbReference type="GO" id="GO:0032456">
    <property type="term" value="P:endocytic recycling"/>
    <property type="evidence" value="ECO:0007669"/>
    <property type="project" value="InterPro"/>
</dbReference>
<proteinExistence type="inferred from homology"/>
<dbReference type="PANTHER" id="PTHR13673:SF0">
    <property type="entry name" value="VPS35 ENDOSOMAL PROTEIN-SORTING FACTOR-LIKE"/>
    <property type="match status" value="1"/>
</dbReference>
<feature type="region of interest" description="Disordered" evidence="6">
    <location>
        <begin position="54"/>
        <end position="144"/>
    </location>
</feature>
<keyword evidence="3" id="KW-0813">Transport</keyword>
<dbReference type="GO" id="GO:0015031">
    <property type="term" value="P:protein transport"/>
    <property type="evidence" value="ECO:0007669"/>
    <property type="project" value="UniProtKB-KW"/>
</dbReference>
<gene>
    <name evidence="7" type="ORF">BOX15_Mlig028630g1</name>
</gene>
<feature type="compositionally biased region" description="Basic and acidic residues" evidence="6">
    <location>
        <begin position="1"/>
        <end position="14"/>
    </location>
</feature>
<evidence type="ECO:0000256" key="3">
    <source>
        <dbReference type="ARBA" id="ARBA00022448"/>
    </source>
</evidence>
<comment type="caution">
    <text evidence="7">The sequence shown here is derived from an EMBL/GenBank/DDBJ whole genome shotgun (WGS) entry which is preliminary data.</text>
</comment>
<feature type="non-terminal residue" evidence="7">
    <location>
        <position position="1"/>
    </location>
</feature>
<feature type="compositionally biased region" description="Low complexity" evidence="6">
    <location>
        <begin position="74"/>
        <end position="83"/>
    </location>
</feature>
<evidence type="ECO:0000313" key="8">
    <source>
        <dbReference type="Proteomes" id="UP000215902"/>
    </source>
</evidence>
<name>A0A267GEG1_9PLAT</name>
<dbReference type="Proteomes" id="UP000215902">
    <property type="component" value="Unassembled WGS sequence"/>
</dbReference>
<evidence type="ECO:0000256" key="6">
    <source>
        <dbReference type="SAM" id="MobiDB-lite"/>
    </source>
</evidence>
<evidence type="ECO:0000256" key="1">
    <source>
        <dbReference type="ARBA" id="ARBA00004177"/>
    </source>
</evidence>
<organism evidence="7 8">
    <name type="scientific">Macrostomum lignano</name>
    <dbReference type="NCBI Taxonomy" id="282301"/>
    <lineage>
        <taxon>Eukaryota</taxon>
        <taxon>Metazoa</taxon>
        <taxon>Spiralia</taxon>
        <taxon>Lophotrochozoa</taxon>
        <taxon>Platyhelminthes</taxon>
        <taxon>Rhabditophora</taxon>
        <taxon>Macrostomorpha</taxon>
        <taxon>Macrostomida</taxon>
        <taxon>Macrostomidae</taxon>
        <taxon>Macrostomum</taxon>
    </lineage>
</organism>
<dbReference type="PANTHER" id="PTHR13673">
    <property type="entry name" value="ESOPHAGEAL CANCER ASSOCIATED PROTEIN"/>
    <property type="match status" value="1"/>
</dbReference>
<dbReference type="STRING" id="282301.A0A267GEG1"/>
<feature type="region of interest" description="Disordered" evidence="6">
    <location>
        <begin position="1"/>
        <end position="37"/>
    </location>
</feature>